<proteinExistence type="predicted"/>
<evidence type="ECO:0000313" key="1">
    <source>
        <dbReference type="EMBL" id="QEP35280.1"/>
    </source>
</evidence>
<dbReference type="OrthoDB" id="5346536at2"/>
<sequence>MTKIFFSILFAFLAVSLNAKENETWLYKGNSLSFGCFTFQDDFVESYPDYYQTQFRLNKAYEDDFTSNPGKYFEGNINWYKKQAYGIDIESYGYGLAAVNLKECLSKKQDFLEDYQVREWLSKDTCKKLAPNLDATCKKAAYVVVMNKYGGSGNRAFMYVYGEFDKDGETFIVPLKKFNHYKDADRFVKNENKKRDLVSSNDSIDLKTSHEIVGNKLILTVKSKNLVDNGKGGISISFPQFQTTKRIIKSEKIGFDNVNLYKKGTKIWNREIRKTVRSSYLLSEGWTNKWRANEEKIIKLVVDISNLDKLVVHVRSNIINGKKEYVNPVDSTYYNQQGYYDKILNISLR</sequence>
<keyword evidence="2" id="KW-1185">Reference proteome</keyword>
<gene>
    <name evidence="1" type="ORF">APAC_2219</name>
</gene>
<dbReference type="EMBL" id="CP035928">
    <property type="protein sequence ID" value="QEP35280.1"/>
    <property type="molecule type" value="Genomic_DNA"/>
</dbReference>
<dbReference type="AlphaFoldDB" id="A0A5C2H8I7"/>
<reference evidence="1" key="1">
    <citation type="submission" date="2019-09" db="EMBL/GenBank/DDBJ databases">
        <title>Complete genome sequencing of four Arcobacter species reveals a diverse suite of mobile elements.</title>
        <authorList>
            <person name="Miller W.G."/>
            <person name="Yee E."/>
            <person name="Bono J.L."/>
        </authorList>
    </citation>
    <scope>NUCLEOTIDE SEQUENCE [LARGE SCALE GENOMIC DNA]</scope>
    <source>
        <strain evidence="1">LMG 26638</strain>
    </source>
</reference>
<protein>
    <submittedName>
        <fullName evidence="1">Uncharacterized protein</fullName>
    </submittedName>
</protein>
<dbReference type="RefSeq" id="WP_130234177.1">
    <property type="nucleotide sequence ID" value="NZ_BMEF01000022.1"/>
</dbReference>
<evidence type="ECO:0000313" key="2">
    <source>
        <dbReference type="Proteomes" id="UP000322726"/>
    </source>
</evidence>
<name>A0A5C2H8I7_9BACT</name>
<dbReference type="Proteomes" id="UP000322726">
    <property type="component" value="Chromosome"/>
</dbReference>
<dbReference type="KEGG" id="apai:APAC_2219"/>
<accession>A0A5C2H8I7</accession>
<organism evidence="1 2">
    <name type="scientific">Malaciobacter pacificus</name>
    <dbReference type="NCBI Taxonomy" id="1080223"/>
    <lineage>
        <taxon>Bacteria</taxon>
        <taxon>Pseudomonadati</taxon>
        <taxon>Campylobacterota</taxon>
        <taxon>Epsilonproteobacteria</taxon>
        <taxon>Campylobacterales</taxon>
        <taxon>Arcobacteraceae</taxon>
        <taxon>Malaciobacter</taxon>
    </lineage>
</organism>
<reference evidence="1" key="2">
    <citation type="submission" date="2019-09" db="EMBL/GenBank/DDBJ databases">
        <title>Taxonomic note: a critical rebuttal of the proposed division of the genus Arcobacter into six genera, emended descriptions of Arcobacter anaerophilus and the genus Arcobacter, and an assessment of genus-level boundaries for Epsilonproteobacteria using in silico genomic comparator tools.</title>
        <authorList>
            <person name="On S.L.W."/>
            <person name="Miller W.G."/>
            <person name="Biggs P."/>
            <person name="Cornelius A."/>
            <person name="Vandamme P."/>
        </authorList>
    </citation>
    <scope>NUCLEOTIDE SEQUENCE [LARGE SCALE GENOMIC DNA]</scope>
    <source>
        <strain evidence="1">LMG 26638</strain>
    </source>
</reference>